<name>A0A921MNQ5_9FIRM</name>
<dbReference type="SUPFAM" id="SSF55729">
    <property type="entry name" value="Acyl-CoA N-acyltransferases (Nat)"/>
    <property type="match status" value="1"/>
</dbReference>
<comment type="caution">
    <text evidence="2">The sequence shown here is derived from an EMBL/GenBank/DDBJ whole genome shotgun (WGS) entry which is preliminary data.</text>
</comment>
<dbReference type="Pfam" id="PF13508">
    <property type="entry name" value="Acetyltransf_7"/>
    <property type="match status" value="1"/>
</dbReference>
<accession>A0A921MNQ5</accession>
<dbReference type="PROSITE" id="PS51186">
    <property type="entry name" value="GNAT"/>
    <property type="match status" value="1"/>
</dbReference>
<dbReference type="Proteomes" id="UP000760668">
    <property type="component" value="Unassembled WGS sequence"/>
</dbReference>
<dbReference type="Gene3D" id="3.40.630.30">
    <property type="match status" value="1"/>
</dbReference>
<dbReference type="InterPro" id="IPR016181">
    <property type="entry name" value="Acyl_CoA_acyltransferase"/>
</dbReference>
<organism evidence="2 3">
    <name type="scientific">Pseudoflavonifractor capillosus</name>
    <dbReference type="NCBI Taxonomy" id="106588"/>
    <lineage>
        <taxon>Bacteria</taxon>
        <taxon>Bacillati</taxon>
        <taxon>Bacillota</taxon>
        <taxon>Clostridia</taxon>
        <taxon>Eubacteriales</taxon>
        <taxon>Oscillospiraceae</taxon>
        <taxon>Pseudoflavonifractor</taxon>
    </lineage>
</organism>
<evidence type="ECO:0000259" key="1">
    <source>
        <dbReference type="PROSITE" id="PS51186"/>
    </source>
</evidence>
<evidence type="ECO:0000313" key="2">
    <source>
        <dbReference type="EMBL" id="HJG87199.1"/>
    </source>
</evidence>
<feature type="domain" description="N-acetyltransferase" evidence="1">
    <location>
        <begin position="1"/>
        <end position="148"/>
    </location>
</feature>
<dbReference type="AlphaFoldDB" id="A0A921MNQ5"/>
<proteinExistence type="predicted"/>
<reference evidence="2" key="2">
    <citation type="submission" date="2021-09" db="EMBL/GenBank/DDBJ databases">
        <authorList>
            <person name="Gilroy R."/>
        </authorList>
    </citation>
    <scope>NUCLEOTIDE SEQUENCE</scope>
    <source>
        <strain evidence="2">CHK179-5677</strain>
    </source>
</reference>
<dbReference type="CDD" id="cd04301">
    <property type="entry name" value="NAT_SF"/>
    <property type="match status" value="1"/>
</dbReference>
<gene>
    <name evidence="2" type="ORF">K8V01_09300</name>
</gene>
<evidence type="ECO:0000313" key="3">
    <source>
        <dbReference type="Proteomes" id="UP000760668"/>
    </source>
</evidence>
<dbReference type="RefSeq" id="WP_295368088.1">
    <property type="nucleotide sequence ID" value="NZ_DYUC01000095.1"/>
</dbReference>
<sequence>MEILNLRAHSELFGMAAEWFHEKWGIPAASYLESMKECRKGGAAVPQWYAAMEDGQMVGGLGVIENDFHSRKDLAPNVCALYVEEAYRRRGIAGELLQWVCSDMGRFGIDTLYLVTEHTSFYERYGWRFLGLARDTDGSDGWMRIYAHTTEAGDKL</sequence>
<protein>
    <submittedName>
        <fullName evidence="2">GNAT family N-acetyltransferase</fullName>
    </submittedName>
</protein>
<dbReference type="InterPro" id="IPR000182">
    <property type="entry name" value="GNAT_dom"/>
</dbReference>
<dbReference type="EMBL" id="DYUC01000095">
    <property type="protein sequence ID" value="HJG87199.1"/>
    <property type="molecule type" value="Genomic_DNA"/>
</dbReference>
<reference evidence="2" key="1">
    <citation type="journal article" date="2021" name="PeerJ">
        <title>Extensive microbial diversity within the chicken gut microbiome revealed by metagenomics and culture.</title>
        <authorList>
            <person name="Gilroy R."/>
            <person name="Ravi A."/>
            <person name="Getino M."/>
            <person name="Pursley I."/>
            <person name="Horton D.L."/>
            <person name="Alikhan N.F."/>
            <person name="Baker D."/>
            <person name="Gharbi K."/>
            <person name="Hall N."/>
            <person name="Watson M."/>
            <person name="Adriaenssens E.M."/>
            <person name="Foster-Nyarko E."/>
            <person name="Jarju S."/>
            <person name="Secka A."/>
            <person name="Antonio M."/>
            <person name="Oren A."/>
            <person name="Chaudhuri R.R."/>
            <person name="La Ragione R."/>
            <person name="Hildebrand F."/>
            <person name="Pallen M.J."/>
        </authorList>
    </citation>
    <scope>NUCLEOTIDE SEQUENCE</scope>
    <source>
        <strain evidence="2">CHK179-5677</strain>
    </source>
</reference>
<dbReference type="GO" id="GO:0016747">
    <property type="term" value="F:acyltransferase activity, transferring groups other than amino-acyl groups"/>
    <property type="evidence" value="ECO:0007669"/>
    <property type="project" value="InterPro"/>
</dbReference>